<organism evidence="2 3">
    <name type="scientific">Argiope bruennichi</name>
    <name type="common">Wasp spider</name>
    <name type="synonym">Aranea bruennichi</name>
    <dbReference type="NCBI Taxonomy" id="94029"/>
    <lineage>
        <taxon>Eukaryota</taxon>
        <taxon>Metazoa</taxon>
        <taxon>Ecdysozoa</taxon>
        <taxon>Arthropoda</taxon>
        <taxon>Chelicerata</taxon>
        <taxon>Arachnida</taxon>
        <taxon>Araneae</taxon>
        <taxon>Araneomorphae</taxon>
        <taxon>Entelegynae</taxon>
        <taxon>Araneoidea</taxon>
        <taxon>Araneidae</taxon>
        <taxon>Argiope</taxon>
    </lineage>
</organism>
<dbReference type="EMBL" id="JABXBU010001863">
    <property type="protein sequence ID" value="KAF8782582.1"/>
    <property type="molecule type" value="Genomic_DNA"/>
</dbReference>
<feature type="transmembrane region" description="Helical" evidence="1">
    <location>
        <begin position="66"/>
        <end position="99"/>
    </location>
</feature>
<gene>
    <name evidence="2" type="ORF">HNY73_012848</name>
</gene>
<name>A0A8T0F223_ARGBR</name>
<feature type="transmembrane region" description="Helical" evidence="1">
    <location>
        <begin position="144"/>
        <end position="168"/>
    </location>
</feature>
<feature type="transmembrane region" description="Helical" evidence="1">
    <location>
        <begin position="174"/>
        <end position="195"/>
    </location>
</feature>
<reference evidence="2" key="1">
    <citation type="journal article" date="2020" name="bioRxiv">
        <title>Chromosome-level reference genome of the European wasp spider Argiope bruennichi: a resource for studies on range expansion and evolutionary adaptation.</title>
        <authorList>
            <person name="Sheffer M.M."/>
            <person name="Hoppe A."/>
            <person name="Krehenwinkel H."/>
            <person name="Uhl G."/>
            <person name="Kuss A.W."/>
            <person name="Jensen L."/>
            <person name="Jensen C."/>
            <person name="Gillespie R.G."/>
            <person name="Hoff K.J."/>
            <person name="Prost S."/>
        </authorList>
    </citation>
    <scope>NUCLEOTIDE SEQUENCE</scope>
</reference>
<comment type="caution">
    <text evidence="2">The sequence shown here is derived from an EMBL/GenBank/DDBJ whole genome shotgun (WGS) entry which is preliminary data.</text>
</comment>
<evidence type="ECO:0000256" key="1">
    <source>
        <dbReference type="SAM" id="Phobius"/>
    </source>
</evidence>
<dbReference type="Proteomes" id="UP000807504">
    <property type="component" value="Unassembled WGS sequence"/>
</dbReference>
<evidence type="ECO:0000313" key="2">
    <source>
        <dbReference type="EMBL" id="KAF8782582.1"/>
    </source>
</evidence>
<evidence type="ECO:0000313" key="3">
    <source>
        <dbReference type="Proteomes" id="UP000807504"/>
    </source>
</evidence>
<keyword evidence="1" id="KW-0472">Membrane</keyword>
<reference evidence="2" key="2">
    <citation type="submission" date="2020-06" db="EMBL/GenBank/DDBJ databases">
        <authorList>
            <person name="Sheffer M."/>
        </authorList>
    </citation>
    <scope>NUCLEOTIDE SEQUENCE</scope>
</reference>
<sequence>MASKANYRFKAKKWNMRVLVLTYVIAVLGVTASIGTTVHNNASLKNVSTAIRFCGFSFENTDRKKFLLAIKFAMAFTFFSSTTICGTVLLLSSTVYFYLSETVCGFGWKLKKRFESKAVSQISVAENLCMFQKLLGMVGEVDRAFSTAVLFLYGSSVSCFFNALSVTFAAKKVFVPLCIFAAALFATSLGTFFLLTHAGNRVNCKFQELRHSLIICSIRALQSSMNLRELSSFNIMVQDIRNSDMHLTGGDMFIIRKDMILTVAGIMISYGVLIFQLDKP</sequence>
<protein>
    <submittedName>
        <fullName evidence="2">Uncharacterized protein</fullName>
    </submittedName>
</protein>
<keyword evidence="1" id="KW-1133">Transmembrane helix</keyword>
<accession>A0A8T0F223</accession>
<proteinExistence type="predicted"/>
<keyword evidence="1" id="KW-0812">Transmembrane</keyword>
<keyword evidence="3" id="KW-1185">Reference proteome</keyword>
<feature type="transmembrane region" description="Helical" evidence="1">
    <location>
        <begin position="259"/>
        <end position="277"/>
    </location>
</feature>
<dbReference type="AlphaFoldDB" id="A0A8T0F223"/>